<dbReference type="Proteomes" id="UP000823941">
    <property type="component" value="Chromosome 30"/>
</dbReference>
<feature type="region of interest" description="Disordered" evidence="1">
    <location>
        <begin position="1"/>
        <end position="31"/>
    </location>
</feature>
<reference evidence="2 3" key="1">
    <citation type="submission" date="2021-06" db="EMBL/GenBank/DDBJ databases">
        <title>A haploid diamondback moth (Plutella xylostella L.) genome assembly resolves 31 chromosomes and identifies a diamide resistance mutation.</title>
        <authorList>
            <person name="Ward C.M."/>
            <person name="Perry K.D."/>
            <person name="Baker G."/>
            <person name="Powis K."/>
            <person name="Heckel D.G."/>
            <person name="Baxter S.W."/>
        </authorList>
    </citation>
    <scope>NUCLEOTIDE SEQUENCE [LARGE SCALE GENOMIC DNA]</scope>
    <source>
        <strain evidence="2 3">LV</strain>
        <tissue evidence="2">Single pupa</tissue>
    </source>
</reference>
<dbReference type="EMBL" id="JAHIBW010000030">
    <property type="protein sequence ID" value="KAG7295707.1"/>
    <property type="molecule type" value="Genomic_DNA"/>
</dbReference>
<keyword evidence="3" id="KW-1185">Reference proteome</keyword>
<name>A0ABQ7PRV5_PLUXY</name>
<protein>
    <submittedName>
        <fullName evidence="2">Uncharacterized protein</fullName>
    </submittedName>
</protein>
<gene>
    <name evidence="2" type="ORF">JYU34_021995</name>
</gene>
<sequence length="87" mass="9240">MVKPLTSTGCSGDNMAANKEPRSKTEIRAPESIDLPSGTAAVLAKAALQPRQRVKSAGPSDSWIDDFQLLAEGWMSKIEGVAKIVDV</sequence>
<evidence type="ECO:0000313" key="2">
    <source>
        <dbReference type="EMBL" id="KAG7295707.1"/>
    </source>
</evidence>
<feature type="compositionally biased region" description="Basic and acidic residues" evidence="1">
    <location>
        <begin position="19"/>
        <end position="31"/>
    </location>
</feature>
<proteinExistence type="predicted"/>
<organism evidence="2 3">
    <name type="scientific">Plutella xylostella</name>
    <name type="common">Diamondback moth</name>
    <name type="synonym">Plutella maculipennis</name>
    <dbReference type="NCBI Taxonomy" id="51655"/>
    <lineage>
        <taxon>Eukaryota</taxon>
        <taxon>Metazoa</taxon>
        <taxon>Ecdysozoa</taxon>
        <taxon>Arthropoda</taxon>
        <taxon>Hexapoda</taxon>
        <taxon>Insecta</taxon>
        <taxon>Pterygota</taxon>
        <taxon>Neoptera</taxon>
        <taxon>Endopterygota</taxon>
        <taxon>Lepidoptera</taxon>
        <taxon>Glossata</taxon>
        <taxon>Ditrysia</taxon>
        <taxon>Yponomeutoidea</taxon>
        <taxon>Plutellidae</taxon>
        <taxon>Plutella</taxon>
    </lineage>
</organism>
<comment type="caution">
    <text evidence="2">The sequence shown here is derived from an EMBL/GenBank/DDBJ whole genome shotgun (WGS) entry which is preliminary data.</text>
</comment>
<accession>A0ABQ7PRV5</accession>
<evidence type="ECO:0000313" key="3">
    <source>
        <dbReference type="Proteomes" id="UP000823941"/>
    </source>
</evidence>
<evidence type="ECO:0000256" key="1">
    <source>
        <dbReference type="SAM" id="MobiDB-lite"/>
    </source>
</evidence>
<feature type="non-terminal residue" evidence="2">
    <location>
        <position position="87"/>
    </location>
</feature>
<feature type="compositionally biased region" description="Polar residues" evidence="1">
    <location>
        <begin position="1"/>
        <end position="11"/>
    </location>
</feature>